<dbReference type="InterPro" id="IPR057024">
    <property type="entry name" value="Znr_FGT1_1"/>
</dbReference>
<dbReference type="EnsemblPlants" id="AUR62005980-RA">
    <property type="protein sequence ID" value="AUR62005980-RA:cds"/>
    <property type="gene ID" value="AUR62005980"/>
</dbReference>
<accession>A0A803L291</accession>
<name>A0A803L291_CHEQI</name>
<dbReference type="AlphaFoldDB" id="A0A803L291"/>
<protein>
    <recommendedName>
        <fullName evidence="1">FORGETTER1 first zinc ribbon domain-containing protein</fullName>
    </recommendedName>
</protein>
<dbReference type="Pfam" id="PF23547">
    <property type="entry name" value="Zn_ribbon_FGT1_1"/>
    <property type="match status" value="1"/>
</dbReference>
<reference evidence="2" key="1">
    <citation type="journal article" date="2017" name="Nature">
        <title>The genome of Chenopodium quinoa.</title>
        <authorList>
            <person name="Jarvis D.E."/>
            <person name="Ho Y.S."/>
            <person name="Lightfoot D.J."/>
            <person name="Schmoeckel S.M."/>
            <person name="Li B."/>
            <person name="Borm T.J.A."/>
            <person name="Ohyanagi H."/>
            <person name="Mineta K."/>
            <person name="Michell C.T."/>
            <person name="Saber N."/>
            <person name="Kharbatia N.M."/>
            <person name="Rupper R.R."/>
            <person name="Sharp A.R."/>
            <person name="Dally N."/>
            <person name="Boughton B.A."/>
            <person name="Woo Y.H."/>
            <person name="Gao G."/>
            <person name="Schijlen E.G.W.M."/>
            <person name="Guo X."/>
            <person name="Momin A.A."/>
            <person name="Negrao S."/>
            <person name="Al-Babili S."/>
            <person name="Gehring C."/>
            <person name="Roessner U."/>
            <person name="Jung C."/>
            <person name="Murphy K."/>
            <person name="Arold S.T."/>
            <person name="Gojobori T."/>
            <person name="van der Linden C.G."/>
            <person name="van Loo E.N."/>
            <person name="Jellen E.N."/>
            <person name="Maughan P.J."/>
            <person name="Tester M."/>
        </authorList>
    </citation>
    <scope>NUCLEOTIDE SEQUENCE [LARGE SCALE GENOMIC DNA]</scope>
    <source>
        <strain evidence="2">cv. PI 614886</strain>
    </source>
</reference>
<dbReference type="Gramene" id="AUR62005980-RA">
    <property type="protein sequence ID" value="AUR62005980-RA:cds"/>
    <property type="gene ID" value="AUR62005980"/>
</dbReference>
<evidence type="ECO:0000313" key="2">
    <source>
        <dbReference type="EnsemblPlants" id="AUR62005980-RA:cds"/>
    </source>
</evidence>
<reference evidence="2" key="2">
    <citation type="submission" date="2021-03" db="UniProtKB">
        <authorList>
            <consortium name="EnsemblPlants"/>
        </authorList>
    </citation>
    <scope>IDENTIFICATION</scope>
</reference>
<dbReference type="PANTHER" id="PTHR33443">
    <property type="entry name" value="ZGC:112980"/>
    <property type="match status" value="1"/>
</dbReference>
<keyword evidence="3" id="KW-1185">Reference proteome</keyword>
<sequence>MAQISSQPSVTPTQLQPSSIRCYGCHRILAVIPHLMVFRCPACLLQHRLLPPQGPLSCIGPREVAPSEFQRFAHKMCYSGMETDADDVKPSILERTTNTSIVSLKDNKLLKEVEEVEDCFILDFDPYESEFSSPSTLLVDDDDLIIVGEQGECYCYVCDVPAPCEQWTKQSTYFTHCEAVPDNQIWTDLRISKRRKIYASFDECYLQDTSICHEVDQ</sequence>
<dbReference type="InterPro" id="IPR053234">
    <property type="entry name" value="RPM1_Interactor"/>
</dbReference>
<dbReference type="Proteomes" id="UP000596660">
    <property type="component" value="Unplaced"/>
</dbReference>
<evidence type="ECO:0000313" key="3">
    <source>
        <dbReference type="Proteomes" id="UP000596660"/>
    </source>
</evidence>
<dbReference type="PANTHER" id="PTHR33443:SF30">
    <property type="entry name" value="SARCOSINE DEHYDROGENASE-2C PROTEIN"/>
    <property type="match status" value="1"/>
</dbReference>
<evidence type="ECO:0000259" key="1">
    <source>
        <dbReference type="Pfam" id="PF23547"/>
    </source>
</evidence>
<organism evidence="2 3">
    <name type="scientific">Chenopodium quinoa</name>
    <name type="common">Quinoa</name>
    <dbReference type="NCBI Taxonomy" id="63459"/>
    <lineage>
        <taxon>Eukaryota</taxon>
        <taxon>Viridiplantae</taxon>
        <taxon>Streptophyta</taxon>
        <taxon>Embryophyta</taxon>
        <taxon>Tracheophyta</taxon>
        <taxon>Spermatophyta</taxon>
        <taxon>Magnoliopsida</taxon>
        <taxon>eudicotyledons</taxon>
        <taxon>Gunneridae</taxon>
        <taxon>Pentapetalae</taxon>
        <taxon>Caryophyllales</taxon>
        <taxon>Chenopodiaceae</taxon>
        <taxon>Chenopodioideae</taxon>
        <taxon>Atripliceae</taxon>
        <taxon>Chenopodium</taxon>
    </lineage>
</organism>
<feature type="domain" description="FORGETTER1 first zinc ribbon" evidence="1">
    <location>
        <begin position="20"/>
        <end position="52"/>
    </location>
</feature>
<proteinExistence type="predicted"/>